<evidence type="ECO:0000313" key="2">
    <source>
        <dbReference type="EMBL" id="KAJ7728156.1"/>
    </source>
</evidence>
<accession>A0AAD7HVA9</accession>
<dbReference type="EMBL" id="JARJLG010000207">
    <property type="protein sequence ID" value="KAJ7728156.1"/>
    <property type="molecule type" value="Genomic_DNA"/>
</dbReference>
<evidence type="ECO:0000256" key="1">
    <source>
        <dbReference type="SAM" id="MobiDB-lite"/>
    </source>
</evidence>
<name>A0AAD7HVA9_9AGAR</name>
<comment type="caution">
    <text evidence="2">The sequence shown here is derived from an EMBL/GenBank/DDBJ whole genome shotgun (WGS) entry which is preliminary data.</text>
</comment>
<organism evidence="2 3">
    <name type="scientific">Mycena maculata</name>
    <dbReference type="NCBI Taxonomy" id="230809"/>
    <lineage>
        <taxon>Eukaryota</taxon>
        <taxon>Fungi</taxon>
        <taxon>Dikarya</taxon>
        <taxon>Basidiomycota</taxon>
        <taxon>Agaricomycotina</taxon>
        <taxon>Agaricomycetes</taxon>
        <taxon>Agaricomycetidae</taxon>
        <taxon>Agaricales</taxon>
        <taxon>Marasmiineae</taxon>
        <taxon>Mycenaceae</taxon>
        <taxon>Mycena</taxon>
    </lineage>
</organism>
<reference evidence="2" key="1">
    <citation type="submission" date="2023-03" db="EMBL/GenBank/DDBJ databases">
        <title>Massive genome expansion in bonnet fungi (Mycena s.s.) driven by repeated elements and novel gene families across ecological guilds.</title>
        <authorList>
            <consortium name="Lawrence Berkeley National Laboratory"/>
            <person name="Harder C.B."/>
            <person name="Miyauchi S."/>
            <person name="Viragh M."/>
            <person name="Kuo A."/>
            <person name="Thoen E."/>
            <person name="Andreopoulos B."/>
            <person name="Lu D."/>
            <person name="Skrede I."/>
            <person name="Drula E."/>
            <person name="Henrissat B."/>
            <person name="Morin E."/>
            <person name="Kohler A."/>
            <person name="Barry K."/>
            <person name="LaButti K."/>
            <person name="Morin E."/>
            <person name="Salamov A."/>
            <person name="Lipzen A."/>
            <person name="Mereny Z."/>
            <person name="Hegedus B."/>
            <person name="Baldrian P."/>
            <person name="Stursova M."/>
            <person name="Weitz H."/>
            <person name="Taylor A."/>
            <person name="Grigoriev I.V."/>
            <person name="Nagy L.G."/>
            <person name="Martin F."/>
            <person name="Kauserud H."/>
        </authorList>
    </citation>
    <scope>NUCLEOTIDE SEQUENCE</scope>
    <source>
        <strain evidence="2">CBHHK188m</strain>
    </source>
</reference>
<dbReference type="AlphaFoldDB" id="A0AAD7HVA9"/>
<dbReference type="Proteomes" id="UP001215280">
    <property type="component" value="Unassembled WGS sequence"/>
</dbReference>
<feature type="compositionally biased region" description="Low complexity" evidence="1">
    <location>
        <begin position="77"/>
        <end position="98"/>
    </location>
</feature>
<sequence>MSFNLGGFNGSSLITPTPFPSPTAVQSVSSSLGVFDLGGVNASASSTAFSEPLSSLLTGSASSRSSLGGFNLGGVNGSSTSSSPSASAGSSSTSSSASLTSAAPSINLLIVFHPGSAINPAANGGTGSGAHRHVLKLL</sequence>
<evidence type="ECO:0000313" key="3">
    <source>
        <dbReference type="Proteomes" id="UP001215280"/>
    </source>
</evidence>
<keyword evidence="3" id="KW-1185">Reference proteome</keyword>
<gene>
    <name evidence="2" type="ORF">DFH07DRAFT_969959</name>
</gene>
<proteinExistence type="predicted"/>
<feature type="region of interest" description="Disordered" evidence="1">
    <location>
        <begin position="73"/>
        <end position="98"/>
    </location>
</feature>
<protein>
    <submittedName>
        <fullName evidence="2">Uncharacterized protein</fullName>
    </submittedName>
</protein>